<proteinExistence type="predicted"/>
<gene>
    <name evidence="3" type="ORF">RHOBADRAFT_40746</name>
</gene>
<dbReference type="GO" id="GO:0000981">
    <property type="term" value="F:DNA-binding transcription factor activity, RNA polymerase II-specific"/>
    <property type="evidence" value="ECO:0007669"/>
    <property type="project" value="InterPro"/>
</dbReference>
<feature type="domain" description="Zn(2)-C6 fungal-type" evidence="2">
    <location>
        <begin position="38"/>
        <end position="71"/>
    </location>
</feature>
<dbReference type="PROSITE" id="PS50048">
    <property type="entry name" value="ZN2_CY6_FUNGAL_2"/>
    <property type="match status" value="1"/>
</dbReference>
<name>A0A194SBU2_RHOGW</name>
<dbReference type="GeneID" id="28974212"/>
<dbReference type="RefSeq" id="XP_018274252.1">
    <property type="nucleotide sequence ID" value="XM_018413763.1"/>
</dbReference>
<evidence type="ECO:0000256" key="1">
    <source>
        <dbReference type="SAM" id="MobiDB-lite"/>
    </source>
</evidence>
<dbReference type="GO" id="GO:0008270">
    <property type="term" value="F:zinc ion binding"/>
    <property type="evidence" value="ECO:0007669"/>
    <property type="project" value="InterPro"/>
</dbReference>
<evidence type="ECO:0000259" key="2">
    <source>
        <dbReference type="PROSITE" id="PS50048"/>
    </source>
</evidence>
<evidence type="ECO:0000313" key="3">
    <source>
        <dbReference type="EMBL" id="KPV78203.1"/>
    </source>
</evidence>
<dbReference type="EMBL" id="KQ474073">
    <property type="protein sequence ID" value="KPV78203.1"/>
    <property type="molecule type" value="Genomic_DNA"/>
</dbReference>
<evidence type="ECO:0000313" key="4">
    <source>
        <dbReference type="Proteomes" id="UP000053890"/>
    </source>
</evidence>
<dbReference type="Gene3D" id="4.10.240.10">
    <property type="entry name" value="Zn(2)-C6 fungal-type DNA-binding domain"/>
    <property type="match status" value="1"/>
</dbReference>
<reference evidence="3 4" key="1">
    <citation type="journal article" date="2015" name="Front. Microbiol.">
        <title>Genome sequence of the plant growth promoting endophytic yeast Rhodotorula graminis WP1.</title>
        <authorList>
            <person name="Firrincieli A."/>
            <person name="Otillar R."/>
            <person name="Salamov A."/>
            <person name="Schmutz J."/>
            <person name="Khan Z."/>
            <person name="Redman R.S."/>
            <person name="Fleck N.D."/>
            <person name="Lindquist E."/>
            <person name="Grigoriev I.V."/>
            <person name="Doty S.L."/>
        </authorList>
    </citation>
    <scope>NUCLEOTIDE SEQUENCE [LARGE SCALE GENOMIC DNA]</scope>
    <source>
        <strain evidence="3 4">WP1</strain>
    </source>
</reference>
<keyword evidence="4" id="KW-1185">Reference proteome</keyword>
<dbReference type="InterPro" id="IPR036864">
    <property type="entry name" value="Zn2-C6_fun-type_DNA-bd_sf"/>
</dbReference>
<dbReference type="InterPro" id="IPR001138">
    <property type="entry name" value="Zn2Cys6_DnaBD"/>
</dbReference>
<dbReference type="AlphaFoldDB" id="A0A194SBU2"/>
<dbReference type="CDD" id="cd00067">
    <property type="entry name" value="GAL4"/>
    <property type="match status" value="1"/>
</dbReference>
<protein>
    <recommendedName>
        <fullName evidence="2">Zn(2)-C6 fungal-type domain-containing protein</fullName>
    </recommendedName>
</protein>
<sequence>MSDALPYRFPADRVRQPPSPVKQKRRGTISSGTRSARACIPCRERHCACDNGEPICGACQAKPHRDLECEYGHSPQFSTKAGRRKSDASARSLSSSTLLLSSSSLSSAIKSTSIQPQTPRPSIDRAWSDVPRARVNTAPQFSSYPPPAATSSAFLGSSPTRHLSIRTDVHVNQYHYDGLETPLSASPWTAYGSTEPTSAHSVDAVALEPVVEATSYGTTAPLAVPGAPEGQGQVVAPVAASAAGAFGSAQCSFQALAVHDGLRAHYQSFGAGMSVAERVSMEALIGGSAKVLASLHELSGTLASQASTPQ</sequence>
<dbReference type="SUPFAM" id="SSF57701">
    <property type="entry name" value="Zn2/Cys6 DNA-binding domain"/>
    <property type="match status" value="1"/>
</dbReference>
<organism evidence="3 4">
    <name type="scientific">Rhodotorula graminis (strain WP1)</name>
    <dbReference type="NCBI Taxonomy" id="578459"/>
    <lineage>
        <taxon>Eukaryota</taxon>
        <taxon>Fungi</taxon>
        <taxon>Dikarya</taxon>
        <taxon>Basidiomycota</taxon>
        <taxon>Pucciniomycotina</taxon>
        <taxon>Microbotryomycetes</taxon>
        <taxon>Sporidiobolales</taxon>
        <taxon>Sporidiobolaceae</taxon>
        <taxon>Rhodotorula</taxon>
    </lineage>
</organism>
<feature type="region of interest" description="Disordered" evidence="1">
    <location>
        <begin position="1"/>
        <end position="32"/>
    </location>
</feature>
<accession>A0A194SBU2</accession>
<dbReference type="Proteomes" id="UP000053890">
    <property type="component" value="Unassembled WGS sequence"/>
</dbReference>